<dbReference type="InterPro" id="IPR023187">
    <property type="entry name" value="Tscrpt_reg_MarR-type_CS"/>
</dbReference>
<dbReference type="InterPro" id="IPR039422">
    <property type="entry name" value="MarR/SlyA-like"/>
</dbReference>
<reference evidence="5" key="1">
    <citation type="journal article" date="2014" name="Front. Microbiol.">
        <title>High frequency of phylogenetically diverse reductive dehalogenase-homologous genes in deep subseafloor sedimentary metagenomes.</title>
        <authorList>
            <person name="Kawai M."/>
            <person name="Futagami T."/>
            <person name="Toyoda A."/>
            <person name="Takaki Y."/>
            <person name="Nishi S."/>
            <person name="Hori S."/>
            <person name="Arai W."/>
            <person name="Tsubouchi T."/>
            <person name="Morono Y."/>
            <person name="Uchiyama I."/>
            <person name="Ito T."/>
            <person name="Fujiyama A."/>
            <person name="Inagaki F."/>
            <person name="Takami H."/>
        </authorList>
    </citation>
    <scope>NUCLEOTIDE SEQUENCE</scope>
    <source>
        <strain evidence="5">Expedition CK06-06</strain>
    </source>
</reference>
<dbReference type="InterPro" id="IPR036388">
    <property type="entry name" value="WH-like_DNA-bd_sf"/>
</dbReference>
<dbReference type="Pfam" id="PF01047">
    <property type="entry name" value="MarR"/>
    <property type="match status" value="1"/>
</dbReference>
<dbReference type="GO" id="GO:0003677">
    <property type="term" value="F:DNA binding"/>
    <property type="evidence" value="ECO:0007669"/>
    <property type="project" value="UniProtKB-KW"/>
</dbReference>
<organism evidence="5">
    <name type="scientific">marine sediment metagenome</name>
    <dbReference type="NCBI Taxonomy" id="412755"/>
    <lineage>
        <taxon>unclassified sequences</taxon>
        <taxon>metagenomes</taxon>
        <taxon>ecological metagenomes</taxon>
    </lineage>
</organism>
<evidence type="ECO:0000256" key="2">
    <source>
        <dbReference type="ARBA" id="ARBA00023125"/>
    </source>
</evidence>
<dbReference type="SMART" id="SM00347">
    <property type="entry name" value="HTH_MARR"/>
    <property type="match status" value="1"/>
</dbReference>
<dbReference type="EMBL" id="BART01015206">
    <property type="protein sequence ID" value="GAG81535.1"/>
    <property type="molecule type" value="Genomic_DNA"/>
</dbReference>
<gene>
    <name evidence="5" type="ORF">S01H4_29601</name>
</gene>
<feature type="non-terminal residue" evidence="5">
    <location>
        <position position="1"/>
    </location>
</feature>
<feature type="domain" description="HTH marR-type" evidence="4">
    <location>
        <begin position="1"/>
        <end position="126"/>
    </location>
</feature>
<evidence type="ECO:0000313" key="5">
    <source>
        <dbReference type="EMBL" id="GAG81535.1"/>
    </source>
</evidence>
<dbReference type="PROSITE" id="PS50995">
    <property type="entry name" value="HTH_MARR_2"/>
    <property type="match status" value="1"/>
</dbReference>
<accession>X1AG73</accession>
<evidence type="ECO:0000256" key="3">
    <source>
        <dbReference type="ARBA" id="ARBA00023163"/>
    </source>
</evidence>
<dbReference type="SUPFAM" id="SSF46785">
    <property type="entry name" value="Winged helix' DNA-binding domain"/>
    <property type="match status" value="1"/>
</dbReference>
<keyword evidence="2" id="KW-0238">DNA-binding</keyword>
<dbReference type="PANTHER" id="PTHR33164:SF57">
    <property type="entry name" value="MARR-FAMILY TRANSCRIPTIONAL REGULATOR"/>
    <property type="match status" value="1"/>
</dbReference>
<dbReference type="PANTHER" id="PTHR33164">
    <property type="entry name" value="TRANSCRIPTIONAL REGULATOR, MARR FAMILY"/>
    <property type="match status" value="1"/>
</dbReference>
<evidence type="ECO:0000256" key="1">
    <source>
        <dbReference type="ARBA" id="ARBA00023015"/>
    </source>
</evidence>
<dbReference type="AlphaFoldDB" id="X1AG73"/>
<dbReference type="Gene3D" id="1.10.10.10">
    <property type="entry name" value="Winged helix-like DNA-binding domain superfamily/Winged helix DNA-binding domain"/>
    <property type="match status" value="1"/>
</dbReference>
<evidence type="ECO:0000259" key="4">
    <source>
        <dbReference type="PROSITE" id="PS50995"/>
    </source>
</evidence>
<dbReference type="PRINTS" id="PR00598">
    <property type="entry name" value="HTHMARR"/>
</dbReference>
<keyword evidence="3" id="KW-0804">Transcription</keyword>
<sequence>SETFMRRSMRDFVQFSKDSGLTLPQMSTLFHLHHGSSCGVSDVGELLGVTNAAASQMVDRLVQYELIERTEDPVDRRMKQLKLTFKGRAIVQESIEARKRWMAKLTTAITPDEQVSIITALTILTNAAHDLEPSINQVGNLEEHNQAKNDISV</sequence>
<dbReference type="GO" id="GO:0003700">
    <property type="term" value="F:DNA-binding transcription factor activity"/>
    <property type="evidence" value="ECO:0007669"/>
    <property type="project" value="InterPro"/>
</dbReference>
<proteinExistence type="predicted"/>
<protein>
    <recommendedName>
        <fullName evidence="4">HTH marR-type domain-containing protein</fullName>
    </recommendedName>
</protein>
<dbReference type="InterPro" id="IPR000835">
    <property type="entry name" value="HTH_MarR-typ"/>
</dbReference>
<dbReference type="InterPro" id="IPR036390">
    <property type="entry name" value="WH_DNA-bd_sf"/>
</dbReference>
<comment type="caution">
    <text evidence="5">The sequence shown here is derived from an EMBL/GenBank/DDBJ whole genome shotgun (WGS) entry which is preliminary data.</text>
</comment>
<dbReference type="PROSITE" id="PS01117">
    <property type="entry name" value="HTH_MARR_1"/>
    <property type="match status" value="1"/>
</dbReference>
<dbReference type="GO" id="GO:0006950">
    <property type="term" value="P:response to stress"/>
    <property type="evidence" value="ECO:0007669"/>
    <property type="project" value="TreeGrafter"/>
</dbReference>
<keyword evidence="1" id="KW-0805">Transcription regulation</keyword>
<name>X1AG73_9ZZZZ</name>